<sequence>MRPTNAISGRGSPSPFSGPAVHSVVAGAPPAPPEEFDSFLSTGGAPPAPPEEFDSPLSTGGAPPAPPEEYDSSFSTGGAPPAPPEEFDSPLSTRGAPPAPPEEFGSPLSTGGAPPAPPEEDVHFTLRFIHIWLPRIERIKDRIELILKVNPTSALHHVR</sequence>
<dbReference type="Proteomes" id="UP000324222">
    <property type="component" value="Unassembled WGS sequence"/>
</dbReference>
<gene>
    <name evidence="2" type="ORF">E2C01_027403</name>
</gene>
<feature type="compositionally biased region" description="Low complexity" evidence="1">
    <location>
        <begin position="8"/>
        <end position="28"/>
    </location>
</feature>
<dbReference type="EMBL" id="VSRR010002967">
    <property type="protein sequence ID" value="MPC34030.1"/>
    <property type="molecule type" value="Genomic_DNA"/>
</dbReference>
<reference evidence="2 3" key="1">
    <citation type="submission" date="2019-05" db="EMBL/GenBank/DDBJ databases">
        <title>Another draft genome of Portunus trituberculatus and its Hox gene families provides insights of decapod evolution.</title>
        <authorList>
            <person name="Jeong J.-H."/>
            <person name="Song I."/>
            <person name="Kim S."/>
            <person name="Choi T."/>
            <person name="Kim D."/>
            <person name="Ryu S."/>
            <person name="Kim W."/>
        </authorList>
    </citation>
    <scope>NUCLEOTIDE SEQUENCE [LARGE SCALE GENOMIC DNA]</scope>
    <source>
        <tissue evidence="2">Muscle</tissue>
    </source>
</reference>
<accession>A0A5B7EHT4</accession>
<feature type="region of interest" description="Disordered" evidence="1">
    <location>
        <begin position="1"/>
        <end position="120"/>
    </location>
</feature>
<protein>
    <submittedName>
        <fullName evidence="2">Uncharacterized protein</fullName>
    </submittedName>
</protein>
<organism evidence="2 3">
    <name type="scientific">Portunus trituberculatus</name>
    <name type="common">Swimming crab</name>
    <name type="synonym">Neptunus trituberculatus</name>
    <dbReference type="NCBI Taxonomy" id="210409"/>
    <lineage>
        <taxon>Eukaryota</taxon>
        <taxon>Metazoa</taxon>
        <taxon>Ecdysozoa</taxon>
        <taxon>Arthropoda</taxon>
        <taxon>Crustacea</taxon>
        <taxon>Multicrustacea</taxon>
        <taxon>Malacostraca</taxon>
        <taxon>Eumalacostraca</taxon>
        <taxon>Eucarida</taxon>
        <taxon>Decapoda</taxon>
        <taxon>Pleocyemata</taxon>
        <taxon>Brachyura</taxon>
        <taxon>Eubrachyura</taxon>
        <taxon>Portunoidea</taxon>
        <taxon>Portunidae</taxon>
        <taxon>Portuninae</taxon>
        <taxon>Portunus</taxon>
    </lineage>
</organism>
<evidence type="ECO:0000256" key="1">
    <source>
        <dbReference type="SAM" id="MobiDB-lite"/>
    </source>
</evidence>
<evidence type="ECO:0000313" key="3">
    <source>
        <dbReference type="Proteomes" id="UP000324222"/>
    </source>
</evidence>
<evidence type="ECO:0000313" key="2">
    <source>
        <dbReference type="EMBL" id="MPC34030.1"/>
    </source>
</evidence>
<proteinExistence type="predicted"/>
<name>A0A5B7EHT4_PORTR</name>
<comment type="caution">
    <text evidence="2">The sequence shown here is derived from an EMBL/GenBank/DDBJ whole genome shotgun (WGS) entry which is preliminary data.</text>
</comment>
<dbReference type="AlphaFoldDB" id="A0A5B7EHT4"/>
<keyword evidence="3" id="KW-1185">Reference proteome</keyword>